<comment type="caution">
    <text evidence="3">The sequence shown here is derived from an EMBL/GenBank/DDBJ whole genome shotgun (WGS) entry which is preliminary data.</text>
</comment>
<dbReference type="InterPro" id="IPR052159">
    <property type="entry name" value="Competence_DNA_uptake"/>
</dbReference>
<evidence type="ECO:0000313" key="3">
    <source>
        <dbReference type="EMBL" id="SDL20352.1"/>
    </source>
</evidence>
<dbReference type="Gene3D" id="3.60.15.10">
    <property type="entry name" value="Ribonuclease Z/Hydroxyacylglutathione hydrolase-like"/>
    <property type="match status" value="1"/>
</dbReference>
<dbReference type="PANTHER" id="PTHR30619">
    <property type="entry name" value="DNA INTERNALIZATION/COMPETENCE PROTEIN COMEC/REC2"/>
    <property type="match status" value="1"/>
</dbReference>
<evidence type="ECO:0000313" key="4">
    <source>
        <dbReference type="Proteomes" id="UP000198811"/>
    </source>
</evidence>
<feature type="compositionally biased region" description="Basic and acidic residues" evidence="1">
    <location>
        <begin position="66"/>
        <end position="79"/>
    </location>
</feature>
<gene>
    <name evidence="3" type="ORF">SAMN05216497_1125</name>
</gene>
<feature type="compositionally biased region" description="Pro residues" evidence="1">
    <location>
        <begin position="349"/>
        <end position="359"/>
    </location>
</feature>
<dbReference type="SUPFAM" id="SSF56281">
    <property type="entry name" value="Metallo-hydrolase/oxidoreductase"/>
    <property type="match status" value="1"/>
</dbReference>
<organism evidence="3 4">
    <name type="scientific">Clostridium cochlearium</name>
    <dbReference type="NCBI Taxonomy" id="1494"/>
    <lineage>
        <taxon>Bacteria</taxon>
        <taxon>Bacillati</taxon>
        <taxon>Bacillota</taxon>
        <taxon>Clostridia</taxon>
        <taxon>Eubacteriales</taxon>
        <taxon>Clostridiaceae</taxon>
        <taxon>Clostridium</taxon>
    </lineage>
</organism>
<keyword evidence="4" id="KW-1185">Reference proteome</keyword>
<dbReference type="InterPro" id="IPR035681">
    <property type="entry name" value="ComA-like_MBL"/>
</dbReference>
<feature type="domain" description="Metallo-beta-lactamase" evidence="2">
    <location>
        <begin position="96"/>
        <end position="289"/>
    </location>
</feature>
<sequence>MKNFTKIVKTLAILIILSVIVTISPKLGSIVGIGGEDNKNKQIAIVTTDNTSKSNSDENPNNELPTSKEVKNNKDSKELNNKTIGNLKVHYIDVGQGDSILIQQDGHNMLIDAGTNAAETIVVNYLKSNGITKLDYVIGTHPHEDHIGGLDKVIDTFEVGQVFMPKVTHTSQTFKSVVTSIKNKGLKITTPKVGDSYGLGNATWQILAPVSASYDNLNNYSIVTKLKFGNNSFIFTGDAESLSEGEILKKQLDISSDVLKVGHHGSRTSTTQNFLNKVNPKYAVISCGKGNKYGHPTQETLNKLKNKSIQTYRTDECGNVIATSDGNNIAFNTKPGSYNGYKATKATPTPQPKPTPTPTPSSVTESQPNSETVYITNTGKKYHKIGCKSLIKSKISINKNEATNKGYSPCKMCNP</sequence>
<dbReference type="SMART" id="SM00849">
    <property type="entry name" value="Lactamase_B"/>
    <property type="match status" value="1"/>
</dbReference>
<feature type="compositionally biased region" description="Polar residues" evidence="1">
    <location>
        <begin position="48"/>
        <end position="65"/>
    </location>
</feature>
<dbReference type="InterPro" id="IPR035451">
    <property type="entry name" value="Ada-like_dom_sf"/>
</dbReference>
<dbReference type="EMBL" id="FNGL01000012">
    <property type="protein sequence ID" value="SDL20352.1"/>
    <property type="molecule type" value="Genomic_DNA"/>
</dbReference>
<name>A0ABY0QLV2_CLOCO</name>
<dbReference type="RefSeq" id="WP_089866145.1">
    <property type="nucleotide sequence ID" value="NZ_CP173238.1"/>
</dbReference>
<dbReference type="PANTHER" id="PTHR30619:SF7">
    <property type="entry name" value="BETA-LACTAMASE DOMAIN PROTEIN"/>
    <property type="match status" value="1"/>
</dbReference>
<evidence type="ECO:0000256" key="1">
    <source>
        <dbReference type="SAM" id="MobiDB-lite"/>
    </source>
</evidence>
<dbReference type="InterPro" id="IPR001279">
    <property type="entry name" value="Metallo-B-lactamas"/>
</dbReference>
<evidence type="ECO:0000259" key="2">
    <source>
        <dbReference type="SMART" id="SM00849"/>
    </source>
</evidence>
<proteinExistence type="predicted"/>
<feature type="region of interest" description="Disordered" evidence="1">
    <location>
        <begin position="338"/>
        <end position="370"/>
    </location>
</feature>
<protein>
    <submittedName>
        <fullName evidence="3">DNA internalization-related competence protein ComEC/Rec2</fullName>
    </submittedName>
</protein>
<feature type="region of interest" description="Disordered" evidence="1">
    <location>
        <begin position="48"/>
        <end position="79"/>
    </location>
</feature>
<dbReference type="CDD" id="cd07731">
    <property type="entry name" value="ComA-like_MBL-fold"/>
    <property type="match status" value="1"/>
</dbReference>
<dbReference type="InterPro" id="IPR036866">
    <property type="entry name" value="RibonucZ/Hydroxyglut_hydro"/>
</dbReference>
<reference evidence="3 4" key="1">
    <citation type="submission" date="2016-10" db="EMBL/GenBank/DDBJ databases">
        <authorList>
            <person name="Varghese N."/>
            <person name="Submissions S."/>
        </authorList>
    </citation>
    <scope>NUCLEOTIDE SEQUENCE [LARGE SCALE GENOMIC DNA]</scope>
    <source>
        <strain evidence="3 4">NLAE-zl-C224</strain>
    </source>
</reference>
<dbReference type="Pfam" id="PF00753">
    <property type="entry name" value="Lactamase_B"/>
    <property type="match status" value="1"/>
</dbReference>
<feature type="compositionally biased region" description="Polar residues" evidence="1">
    <location>
        <begin position="361"/>
        <end position="370"/>
    </location>
</feature>
<dbReference type="Proteomes" id="UP000198811">
    <property type="component" value="Unassembled WGS sequence"/>
</dbReference>
<dbReference type="Gene3D" id="3.40.10.10">
    <property type="entry name" value="DNA Methylphosphotriester Repair Domain"/>
    <property type="match status" value="1"/>
</dbReference>
<accession>A0ABY0QLV2</accession>